<dbReference type="AlphaFoldDB" id="A0AAD8S5B0"/>
<evidence type="ECO:0000313" key="5">
    <source>
        <dbReference type="Proteomes" id="UP001231189"/>
    </source>
</evidence>
<feature type="domain" description="Serpin" evidence="3">
    <location>
        <begin position="15"/>
        <end position="142"/>
    </location>
</feature>
<dbReference type="SUPFAM" id="SSF54277">
    <property type="entry name" value="CAD &amp; PB1 domains"/>
    <property type="match status" value="1"/>
</dbReference>
<dbReference type="EMBL" id="JAUUTY010000004">
    <property type="protein sequence ID" value="KAK1645802.1"/>
    <property type="molecule type" value="Genomic_DNA"/>
</dbReference>
<dbReference type="GO" id="GO:0004867">
    <property type="term" value="F:serine-type endopeptidase inhibitor activity"/>
    <property type="evidence" value="ECO:0007669"/>
    <property type="project" value="InterPro"/>
</dbReference>
<feature type="region of interest" description="Disordered" evidence="2">
    <location>
        <begin position="396"/>
        <end position="439"/>
    </location>
</feature>
<dbReference type="Proteomes" id="UP001231189">
    <property type="component" value="Unassembled WGS sequence"/>
</dbReference>
<protein>
    <recommendedName>
        <fullName evidence="3">Serpin domain-containing protein</fullName>
    </recommendedName>
</protein>
<feature type="compositionally biased region" description="Polar residues" evidence="2">
    <location>
        <begin position="396"/>
        <end position="411"/>
    </location>
</feature>
<dbReference type="InterPro" id="IPR000215">
    <property type="entry name" value="Serpin_fam"/>
</dbReference>
<accession>A0AAD8S5B0</accession>
<comment type="caution">
    <text evidence="4">The sequence shown here is derived from an EMBL/GenBank/DDBJ whole genome shotgun (WGS) entry which is preliminary data.</text>
</comment>
<dbReference type="GO" id="GO:0005615">
    <property type="term" value="C:extracellular space"/>
    <property type="evidence" value="ECO:0007669"/>
    <property type="project" value="InterPro"/>
</dbReference>
<evidence type="ECO:0000256" key="1">
    <source>
        <dbReference type="ARBA" id="ARBA00009500"/>
    </source>
</evidence>
<name>A0AAD8S5B0_LOLMU</name>
<organism evidence="4 5">
    <name type="scientific">Lolium multiflorum</name>
    <name type="common">Italian ryegrass</name>
    <name type="synonym">Lolium perenne subsp. multiflorum</name>
    <dbReference type="NCBI Taxonomy" id="4521"/>
    <lineage>
        <taxon>Eukaryota</taxon>
        <taxon>Viridiplantae</taxon>
        <taxon>Streptophyta</taxon>
        <taxon>Embryophyta</taxon>
        <taxon>Tracheophyta</taxon>
        <taxon>Spermatophyta</taxon>
        <taxon>Magnoliopsida</taxon>
        <taxon>Liliopsida</taxon>
        <taxon>Poales</taxon>
        <taxon>Poaceae</taxon>
        <taxon>BOP clade</taxon>
        <taxon>Pooideae</taxon>
        <taxon>Poodae</taxon>
        <taxon>Poeae</taxon>
        <taxon>Poeae Chloroplast Group 2 (Poeae type)</taxon>
        <taxon>Loliodinae</taxon>
        <taxon>Loliinae</taxon>
        <taxon>Lolium</taxon>
    </lineage>
</organism>
<proteinExistence type="inferred from homology"/>
<dbReference type="Gene3D" id="3.30.497.10">
    <property type="entry name" value="Antithrombin, subunit I, domain 2"/>
    <property type="match status" value="1"/>
</dbReference>
<dbReference type="InterPro" id="IPR036186">
    <property type="entry name" value="Serpin_sf"/>
</dbReference>
<reference evidence="4" key="1">
    <citation type="submission" date="2023-07" db="EMBL/GenBank/DDBJ databases">
        <title>A chromosome-level genome assembly of Lolium multiflorum.</title>
        <authorList>
            <person name="Chen Y."/>
            <person name="Copetti D."/>
            <person name="Kolliker R."/>
            <person name="Studer B."/>
        </authorList>
    </citation>
    <scope>NUCLEOTIDE SEQUENCE</scope>
    <source>
        <strain evidence="4">02402/16</strain>
        <tissue evidence="4">Leaf</tissue>
    </source>
</reference>
<dbReference type="InterPro" id="IPR042178">
    <property type="entry name" value="Serpin_sf_1"/>
</dbReference>
<dbReference type="PANTHER" id="PTHR11461">
    <property type="entry name" value="SERINE PROTEASE INHIBITOR, SERPIN"/>
    <property type="match status" value="1"/>
</dbReference>
<keyword evidence="5" id="KW-1185">Reference proteome</keyword>
<dbReference type="InterPro" id="IPR023796">
    <property type="entry name" value="Serpin_dom"/>
</dbReference>
<gene>
    <name evidence="4" type="ORF">QYE76_063607</name>
</gene>
<dbReference type="Pfam" id="PF00079">
    <property type="entry name" value="Serpin"/>
    <property type="match status" value="1"/>
</dbReference>
<comment type="similarity">
    <text evidence="1">Belongs to the serpin family.</text>
</comment>
<dbReference type="SUPFAM" id="SSF56574">
    <property type="entry name" value="Serpins"/>
    <property type="match status" value="1"/>
</dbReference>
<sequence>MATTLATDVRLSIANQTRFALRLASAISSNPEYAASNAAYSPLSLHVGLSLLAAGARGATREQLVATLWTGEASEEAEGLQALAEQVVQLVLTDASCVGGPHIAFANGIFVDASLALKPSFQELAVGRYKANVQSADFQTKPAHDSVLPLEQNGAQFCHRFWRSCSVEAKRPGFKRFRLLPLLKVGPDLTATHRSAARTTIRAPAGTTCAATTCDATTCAAARPSRVDPFSTASRSTCSAPTPLQLSRSFRHCALHLLDGMASGSDDLGEAGVGPETRRVHDWVPEGMELRFAFLVNIRRERFIVDAKDQKKFQGGFDYRLPMDCNWSFRQFGEVICGPYPWGMHDEVEFKYYDGGIDWVKVSNDEELSTMFAKHKEKEQFHVRLQNDVVVPAVGTSRTDSCRRNGSSSQNSSVRGASVSARRRGGSSNMGTGSRVPREVEPEYIDDEERLYSDVVQNLRRPCRAENRDECDNEAFVIDDEEVEDEDLPAIEWDPANSQMEEAYI</sequence>
<evidence type="ECO:0000313" key="4">
    <source>
        <dbReference type="EMBL" id="KAK1645802.1"/>
    </source>
</evidence>
<evidence type="ECO:0000256" key="2">
    <source>
        <dbReference type="SAM" id="MobiDB-lite"/>
    </source>
</evidence>
<evidence type="ECO:0000259" key="3">
    <source>
        <dbReference type="Pfam" id="PF00079"/>
    </source>
</evidence>
<dbReference type="PANTHER" id="PTHR11461:SF211">
    <property type="entry name" value="GH10112P-RELATED"/>
    <property type="match status" value="1"/>
</dbReference>